<organism evidence="1">
    <name type="scientific">Rhipicephalus zambeziensis</name>
    <dbReference type="NCBI Taxonomy" id="60191"/>
    <lineage>
        <taxon>Eukaryota</taxon>
        <taxon>Metazoa</taxon>
        <taxon>Ecdysozoa</taxon>
        <taxon>Arthropoda</taxon>
        <taxon>Chelicerata</taxon>
        <taxon>Arachnida</taxon>
        <taxon>Acari</taxon>
        <taxon>Parasitiformes</taxon>
        <taxon>Ixodida</taxon>
        <taxon>Ixodoidea</taxon>
        <taxon>Ixodidae</taxon>
        <taxon>Rhipicephalinae</taxon>
        <taxon>Rhipicephalus</taxon>
        <taxon>Rhipicephalus</taxon>
    </lineage>
</organism>
<reference evidence="1" key="1">
    <citation type="journal article" date="2017" name="Parasit. Vectors">
        <title>Sialotranscriptomics of Rhipicephalus zambeziensis reveals intricate expression profiles of secretory proteins and suggests tight temporal transcriptional regulation during blood-feeding.</title>
        <authorList>
            <person name="de Castro M.H."/>
            <person name="de Klerk D."/>
            <person name="Pienaar R."/>
            <person name="Rees D.J.G."/>
            <person name="Mans B.J."/>
        </authorList>
    </citation>
    <scope>NUCLEOTIDE SEQUENCE</scope>
    <source>
        <tissue evidence="1">Salivary glands</tissue>
    </source>
</reference>
<evidence type="ECO:0000313" key="1">
    <source>
        <dbReference type="EMBL" id="MAA13408.1"/>
    </source>
</evidence>
<name>A0A224Y740_9ACAR</name>
<proteinExistence type="predicted"/>
<dbReference type="EMBL" id="GFPF01002262">
    <property type="protein sequence ID" value="MAA13408.1"/>
    <property type="molecule type" value="Transcribed_RNA"/>
</dbReference>
<dbReference type="AlphaFoldDB" id="A0A224Y740"/>
<accession>A0A224Y740</accession>
<sequence>MLVKFCTKCGHINKAFCSSSTKANKGYKIIWVTIMRHTHTICQNRWQNPTVFSQHFLGKSSKIIDIKKSQSLVFLTFDHMVKTSLLVEFKAHILWHNL</sequence>
<protein>
    <submittedName>
        <fullName evidence="1">Uncharacterized protein</fullName>
    </submittedName>
</protein>